<dbReference type="AlphaFoldDB" id="A0A917YX50"/>
<dbReference type="Pfam" id="PF00582">
    <property type="entry name" value="Usp"/>
    <property type="match status" value="2"/>
</dbReference>
<dbReference type="InterPro" id="IPR014729">
    <property type="entry name" value="Rossmann-like_a/b/a_fold"/>
</dbReference>
<feature type="domain" description="UspA" evidence="2">
    <location>
        <begin position="1"/>
        <end position="129"/>
    </location>
</feature>
<protein>
    <submittedName>
        <fullName evidence="3">Universal stress protein</fullName>
    </submittedName>
</protein>
<evidence type="ECO:0000256" key="1">
    <source>
        <dbReference type="ARBA" id="ARBA00008791"/>
    </source>
</evidence>
<reference evidence="3" key="2">
    <citation type="submission" date="2020-09" db="EMBL/GenBank/DDBJ databases">
        <authorList>
            <person name="Sun Q."/>
            <person name="Zhou Y."/>
        </authorList>
    </citation>
    <scope>NUCLEOTIDE SEQUENCE</scope>
    <source>
        <strain evidence="3">CGMCC 4.7368</strain>
    </source>
</reference>
<keyword evidence="4" id="KW-1185">Reference proteome</keyword>
<comment type="similarity">
    <text evidence="1">Belongs to the universal stress protein A family.</text>
</comment>
<comment type="caution">
    <text evidence="3">The sequence shown here is derived from an EMBL/GenBank/DDBJ whole genome shotgun (WGS) entry which is preliminary data.</text>
</comment>
<gene>
    <name evidence="3" type="ORF">GCM10012289_21540</name>
</gene>
<dbReference type="RefSeq" id="WP_189123862.1">
    <property type="nucleotide sequence ID" value="NZ_BMNH01000004.1"/>
</dbReference>
<evidence type="ECO:0000259" key="2">
    <source>
        <dbReference type="Pfam" id="PF00582"/>
    </source>
</evidence>
<accession>A0A917YX50</accession>
<dbReference type="PANTHER" id="PTHR46268:SF6">
    <property type="entry name" value="UNIVERSAL STRESS PROTEIN UP12"/>
    <property type="match status" value="1"/>
</dbReference>
<reference evidence="3" key="1">
    <citation type="journal article" date="2014" name="Int. J. Syst. Evol. Microbiol.">
        <title>Complete genome sequence of Corynebacterium casei LMG S-19264T (=DSM 44701T), isolated from a smear-ripened cheese.</title>
        <authorList>
            <consortium name="US DOE Joint Genome Institute (JGI-PGF)"/>
            <person name="Walter F."/>
            <person name="Albersmeier A."/>
            <person name="Kalinowski J."/>
            <person name="Ruckert C."/>
        </authorList>
    </citation>
    <scope>NUCLEOTIDE SEQUENCE</scope>
    <source>
        <strain evidence="3">CGMCC 4.7368</strain>
    </source>
</reference>
<evidence type="ECO:0000313" key="3">
    <source>
        <dbReference type="EMBL" id="GGO66757.1"/>
    </source>
</evidence>
<dbReference type="InterPro" id="IPR006015">
    <property type="entry name" value="Universal_stress_UspA"/>
</dbReference>
<dbReference type="SUPFAM" id="SSF52402">
    <property type="entry name" value="Adenine nucleotide alpha hydrolases-like"/>
    <property type="match status" value="2"/>
</dbReference>
<sequence length="286" mass="29970">MTGRIVVGVDGSASAAAAVEWAAGDARRRGKALRLVHVCEKWARGLGGTQYCAGMLEGAQDRAREVAPDVELSTEILTGNPVDALIGESVAADSVVLGSRGLGGFAGLVLGSVGMGVAAHGEGPVVVVRSATGGRHGRIVVGYDGSEPSRAAMAYAVEQARARHAELLVVYGWRLPLFSPYAAAYGSLLEEAYQEEVQAARERVVPWRERNPDVRILDEEVGEHPVAALTKAAESADLVVVGTRGRGGFASAVLGSVSHGVLHHVHCPVAVVRPRVQAHEGRLREE</sequence>
<dbReference type="Proteomes" id="UP000646523">
    <property type="component" value="Unassembled WGS sequence"/>
</dbReference>
<evidence type="ECO:0000313" key="4">
    <source>
        <dbReference type="Proteomes" id="UP000646523"/>
    </source>
</evidence>
<dbReference type="InterPro" id="IPR006016">
    <property type="entry name" value="UspA"/>
</dbReference>
<dbReference type="PANTHER" id="PTHR46268">
    <property type="entry name" value="STRESS RESPONSE PROTEIN NHAX"/>
    <property type="match status" value="1"/>
</dbReference>
<dbReference type="Gene3D" id="3.40.50.620">
    <property type="entry name" value="HUPs"/>
    <property type="match status" value="2"/>
</dbReference>
<feature type="domain" description="UspA" evidence="2">
    <location>
        <begin position="138"/>
        <end position="273"/>
    </location>
</feature>
<dbReference type="EMBL" id="BMNH01000004">
    <property type="protein sequence ID" value="GGO66757.1"/>
    <property type="molecule type" value="Genomic_DNA"/>
</dbReference>
<organism evidence="3 4">
    <name type="scientific">Nonomuraea cavernae</name>
    <dbReference type="NCBI Taxonomy" id="2045107"/>
    <lineage>
        <taxon>Bacteria</taxon>
        <taxon>Bacillati</taxon>
        <taxon>Actinomycetota</taxon>
        <taxon>Actinomycetes</taxon>
        <taxon>Streptosporangiales</taxon>
        <taxon>Streptosporangiaceae</taxon>
        <taxon>Nonomuraea</taxon>
    </lineage>
</organism>
<name>A0A917YX50_9ACTN</name>
<dbReference type="PRINTS" id="PR01438">
    <property type="entry name" value="UNVRSLSTRESS"/>
</dbReference>
<proteinExistence type="inferred from homology"/>